<comment type="caution">
    <text evidence="1">The sequence shown here is derived from an EMBL/GenBank/DDBJ whole genome shotgun (WGS) entry which is preliminary data.</text>
</comment>
<proteinExistence type="predicted"/>
<protein>
    <submittedName>
        <fullName evidence="1">Uncharacterized protein</fullName>
    </submittedName>
</protein>
<organism evidence="1 2">
    <name type="scientific">Candidatus Zambryskibacteria bacterium RIFCSPLOWO2_01_FULL_47_14</name>
    <dbReference type="NCBI Taxonomy" id="1802763"/>
    <lineage>
        <taxon>Bacteria</taxon>
        <taxon>Candidatus Zambryskiibacteriota</taxon>
    </lineage>
</organism>
<name>A0A1G2U7W7_9BACT</name>
<gene>
    <name evidence="1" type="ORF">A3A26_00585</name>
</gene>
<evidence type="ECO:0000313" key="2">
    <source>
        <dbReference type="Proteomes" id="UP000177068"/>
    </source>
</evidence>
<accession>A0A1G2U7W7</accession>
<dbReference type="EMBL" id="MHWG01000022">
    <property type="protein sequence ID" value="OHB05090.1"/>
    <property type="molecule type" value="Genomic_DNA"/>
</dbReference>
<dbReference type="AlphaFoldDB" id="A0A1G2U7W7"/>
<reference evidence="1 2" key="1">
    <citation type="journal article" date="2016" name="Nat. Commun.">
        <title>Thousands of microbial genomes shed light on interconnected biogeochemical processes in an aquifer system.</title>
        <authorList>
            <person name="Anantharaman K."/>
            <person name="Brown C.T."/>
            <person name="Hug L.A."/>
            <person name="Sharon I."/>
            <person name="Castelle C.J."/>
            <person name="Probst A.J."/>
            <person name="Thomas B.C."/>
            <person name="Singh A."/>
            <person name="Wilkins M.J."/>
            <person name="Karaoz U."/>
            <person name="Brodie E.L."/>
            <person name="Williams K.H."/>
            <person name="Hubbard S.S."/>
            <person name="Banfield J.F."/>
        </authorList>
    </citation>
    <scope>NUCLEOTIDE SEQUENCE [LARGE SCALE GENOMIC DNA]</scope>
</reference>
<dbReference type="Proteomes" id="UP000177068">
    <property type="component" value="Unassembled WGS sequence"/>
</dbReference>
<evidence type="ECO:0000313" key="1">
    <source>
        <dbReference type="EMBL" id="OHB05090.1"/>
    </source>
</evidence>
<sequence>MREIIIKSPGEVFFPEYEFEKIKNILAGINLKEHKDKNISIGIEITDSDDEKVQVSFSILAFFRPEDFIYSQIANHTSIFQRDELLHVTHSLQSATAYAIRKFILDRRFVIFGKIIYKSKPIFTACVVYFEQFNISTFSAINEVDIERNIAILN</sequence>